<dbReference type="PANTHER" id="PTHR33452:SF4">
    <property type="entry name" value="BLL4328 PROTEIN"/>
    <property type="match status" value="1"/>
</dbReference>
<evidence type="ECO:0000313" key="9">
    <source>
        <dbReference type="Proteomes" id="UP000061382"/>
    </source>
</evidence>
<protein>
    <submittedName>
        <fullName evidence="8">DoxX family protein</fullName>
    </submittedName>
</protein>
<keyword evidence="6 7" id="KW-0472">Membrane</keyword>
<evidence type="ECO:0000256" key="1">
    <source>
        <dbReference type="ARBA" id="ARBA00004651"/>
    </source>
</evidence>
<feature type="transmembrane region" description="Helical" evidence="7">
    <location>
        <begin position="70"/>
        <end position="89"/>
    </location>
</feature>
<proteinExistence type="inferred from homology"/>
<evidence type="ECO:0000256" key="4">
    <source>
        <dbReference type="ARBA" id="ARBA00022692"/>
    </source>
</evidence>
<gene>
    <name evidence="8" type="ORF">DC20_14315</name>
</gene>
<dbReference type="RefSeq" id="WP_062544458.1">
    <property type="nucleotide sequence ID" value="NZ_CP012643.1"/>
</dbReference>
<dbReference type="EMBL" id="CP012643">
    <property type="protein sequence ID" value="ALI99931.1"/>
    <property type="molecule type" value="Genomic_DNA"/>
</dbReference>
<dbReference type="OrthoDB" id="346004at2"/>
<dbReference type="AlphaFoldDB" id="A0A0P0CZH2"/>
<keyword evidence="4 7" id="KW-0812">Transmembrane</keyword>
<evidence type="ECO:0000313" key="8">
    <source>
        <dbReference type="EMBL" id="ALI99931.1"/>
    </source>
</evidence>
<dbReference type="InterPro" id="IPR051907">
    <property type="entry name" value="DoxX-like_oxidoreductase"/>
</dbReference>
<dbReference type="PANTHER" id="PTHR33452">
    <property type="entry name" value="OXIDOREDUCTASE CATD-RELATED"/>
    <property type="match status" value="1"/>
</dbReference>
<sequence length="136" mass="14811">MDRILGRYAPHFYALLRIVAGLMFMMHGTQKLFGWPGEKDPMELASIAGVAGIIEFVAGFLITIGLFTSWAAFISSGTMAVAYFMAHASQGWSPVVNQGELAVLYCFIFLYIAAQGSGIWSVDGARRGSSRTSFSR</sequence>
<feature type="transmembrane region" description="Helical" evidence="7">
    <location>
        <begin position="101"/>
        <end position="122"/>
    </location>
</feature>
<organism evidence="8 9">
    <name type="scientific">Rufibacter tibetensis</name>
    <dbReference type="NCBI Taxonomy" id="512763"/>
    <lineage>
        <taxon>Bacteria</taxon>
        <taxon>Pseudomonadati</taxon>
        <taxon>Bacteroidota</taxon>
        <taxon>Cytophagia</taxon>
        <taxon>Cytophagales</taxon>
        <taxon>Hymenobacteraceae</taxon>
        <taxon>Rufibacter</taxon>
    </lineage>
</organism>
<evidence type="ECO:0000256" key="3">
    <source>
        <dbReference type="ARBA" id="ARBA00022475"/>
    </source>
</evidence>
<dbReference type="Proteomes" id="UP000061382">
    <property type="component" value="Chromosome"/>
</dbReference>
<name>A0A0P0CZH2_9BACT</name>
<feature type="transmembrane region" description="Helical" evidence="7">
    <location>
        <begin position="44"/>
        <end position="63"/>
    </location>
</feature>
<evidence type="ECO:0000256" key="6">
    <source>
        <dbReference type="ARBA" id="ARBA00023136"/>
    </source>
</evidence>
<dbReference type="KEGG" id="rti:DC20_14315"/>
<accession>A0A0P0CZH2</accession>
<dbReference type="PATRIC" id="fig|512763.3.peg.3146"/>
<dbReference type="Pfam" id="PF07681">
    <property type="entry name" value="DoxX"/>
    <property type="match status" value="1"/>
</dbReference>
<keyword evidence="9" id="KW-1185">Reference proteome</keyword>
<evidence type="ECO:0000256" key="5">
    <source>
        <dbReference type="ARBA" id="ARBA00022989"/>
    </source>
</evidence>
<reference evidence="8 9" key="1">
    <citation type="submission" date="2015-08" db="EMBL/GenBank/DDBJ databases">
        <title>Complete genome sequence of Rufibacter tibetensis strain 1351t, a radiation-resistant bacterium from tibet plateau.</title>
        <authorList>
            <person name="Dai J."/>
        </authorList>
    </citation>
    <scope>NUCLEOTIDE SEQUENCE [LARGE SCALE GENOMIC DNA]</scope>
    <source>
        <strain evidence="8 9">1351</strain>
    </source>
</reference>
<comment type="subcellular location">
    <subcellularLocation>
        <location evidence="1">Cell membrane</location>
        <topology evidence="1">Multi-pass membrane protein</topology>
    </subcellularLocation>
</comment>
<comment type="similarity">
    <text evidence="2">Belongs to the DoxX family.</text>
</comment>
<feature type="transmembrane region" description="Helical" evidence="7">
    <location>
        <begin position="12"/>
        <end position="29"/>
    </location>
</feature>
<evidence type="ECO:0000256" key="7">
    <source>
        <dbReference type="SAM" id="Phobius"/>
    </source>
</evidence>
<dbReference type="InterPro" id="IPR032808">
    <property type="entry name" value="DoxX"/>
</dbReference>
<dbReference type="GO" id="GO:0005886">
    <property type="term" value="C:plasma membrane"/>
    <property type="evidence" value="ECO:0007669"/>
    <property type="project" value="UniProtKB-SubCell"/>
</dbReference>
<evidence type="ECO:0000256" key="2">
    <source>
        <dbReference type="ARBA" id="ARBA00006679"/>
    </source>
</evidence>
<keyword evidence="5 7" id="KW-1133">Transmembrane helix</keyword>
<keyword evidence="3" id="KW-1003">Cell membrane</keyword>